<reference evidence="2 3" key="1">
    <citation type="submission" date="2020-08" db="EMBL/GenBank/DDBJ databases">
        <title>Genomic Encyclopedia of Type Strains, Phase IV (KMG-V): Genome sequencing to study the core and pangenomes of soil and plant-associated prokaryotes.</title>
        <authorList>
            <person name="Whitman W."/>
        </authorList>
    </citation>
    <scope>NUCLEOTIDE SEQUENCE [LARGE SCALE GENOMIC DNA]</scope>
    <source>
        <strain evidence="2 3">M8US30</strain>
    </source>
</reference>
<evidence type="ECO:0000313" key="3">
    <source>
        <dbReference type="Proteomes" id="UP000569092"/>
    </source>
</evidence>
<dbReference type="Proteomes" id="UP000569092">
    <property type="component" value="Unassembled WGS sequence"/>
</dbReference>
<evidence type="ECO:0000313" key="2">
    <source>
        <dbReference type="EMBL" id="MBB5344799.1"/>
    </source>
</evidence>
<dbReference type="AlphaFoldDB" id="A0A7W8J8V0"/>
<comment type="caution">
    <text evidence="2">The sequence shown here is derived from an EMBL/GenBank/DDBJ whole genome shotgun (WGS) entry which is preliminary data.</text>
</comment>
<proteinExistence type="predicted"/>
<feature type="compositionally biased region" description="Basic and acidic residues" evidence="1">
    <location>
        <begin position="56"/>
        <end position="80"/>
    </location>
</feature>
<organism evidence="2 3">
    <name type="scientific">Tunturiibacter lichenicola</name>
    <dbReference type="NCBI Taxonomy" id="2051959"/>
    <lineage>
        <taxon>Bacteria</taxon>
        <taxon>Pseudomonadati</taxon>
        <taxon>Acidobacteriota</taxon>
        <taxon>Terriglobia</taxon>
        <taxon>Terriglobales</taxon>
        <taxon>Acidobacteriaceae</taxon>
        <taxon>Tunturiibacter</taxon>
    </lineage>
</organism>
<evidence type="ECO:0000256" key="1">
    <source>
        <dbReference type="SAM" id="MobiDB-lite"/>
    </source>
</evidence>
<feature type="region of interest" description="Disordered" evidence="1">
    <location>
        <begin position="44"/>
        <end position="80"/>
    </location>
</feature>
<sequence>MGKTLFLGIRLLPKTKVLVRFLRLESGIFLGIYEKNVPVFEQNQEKPEKTCGNQRKGVDKARGKAEGELRYGSPHPHEHW</sequence>
<name>A0A7W8J8V0_9BACT</name>
<gene>
    <name evidence="2" type="ORF">HDF10_002785</name>
</gene>
<dbReference type="EMBL" id="JACHDZ010000004">
    <property type="protein sequence ID" value="MBB5344799.1"/>
    <property type="molecule type" value="Genomic_DNA"/>
</dbReference>
<accession>A0A7W8J8V0</accession>
<protein>
    <submittedName>
        <fullName evidence="2">Uncharacterized protein</fullName>
    </submittedName>
</protein>